<organism evidence="1 2">
    <name type="scientific">Tateyamaria omphalii</name>
    <dbReference type="NCBI Taxonomy" id="299262"/>
    <lineage>
        <taxon>Bacteria</taxon>
        <taxon>Pseudomonadati</taxon>
        <taxon>Pseudomonadota</taxon>
        <taxon>Alphaproteobacteria</taxon>
        <taxon>Rhodobacterales</taxon>
        <taxon>Roseobacteraceae</taxon>
        <taxon>Tateyamaria</taxon>
    </lineage>
</organism>
<dbReference type="KEGG" id="tom:BWR18_18480"/>
<protein>
    <recommendedName>
        <fullName evidence="3">Glycosyl transferase family 2</fullName>
    </recommendedName>
</protein>
<evidence type="ECO:0000313" key="2">
    <source>
        <dbReference type="Proteomes" id="UP000186336"/>
    </source>
</evidence>
<evidence type="ECO:0000313" key="1">
    <source>
        <dbReference type="EMBL" id="APX13445.1"/>
    </source>
</evidence>
<dbReference type="EMBL" id="CP019312">
    <property type="protein sequence ID" value="APX13445.1"/>
    <property type="molecule type" value="Genomic_DNA"/>
</dbReference>
<dbReference type="Proteomes" id="UP000186336">
    <property type="component" value="Chromosome"/>
</dbReference>
<proteinExistence type="predicted"/>
<accession>A0A1P8MZC6</accession>
<sequence length="281" mass="32369">MVYRDYFALTQWVRHYSNQLGIENLFIVAHGHDPKVNEIAAGANIWTIPRDNLEKFDRRRNWMLNKFQSGLLKFYDWVIRTDTDELICVDPDKHDNLKDLLAKQSDDAVFAIGLDLFEDLDDSEIVQEQPVFNQRKSVIITGNYSKAWAVKSAIPLMRHGVAIAQDGERTHSYVFPDGVYLVHIKFASMQELVDVNETRMQLGRAELPGMPGLGWQKANNHARRFFEKAESLEVTPWDEAVKHAYDVILSDMKFSENDGVIRSPGIPHIARTTLPDWFKSH</sequence>
<dbReference type="AlphaFoldDB" id="A0A1P8MZC6"/>
<dbReference type="RefSeq" id="WP_076629878.1">
    <property type="nucleotide sequence ID" value="NZ_CP019312.1"/>
</dbReference>
<gene>
    <name evidence="1" type="ORF">BWR18_18480</name>
</gene>
<reference evidence="1 2" key="1">
    <citation type="submission" date="2017-01" db="EMBL/GenBank/DDBJ databases">
        <title>Complete genome of Tateyamaria omphalii DOK1-4 isolated from seawater in Dokdo.</title>
        <authorList>
            <person name="Kim J.H."/>
            <person name="Chi W.-J."/>
        </authorList>
    </citation>
    <scope>NUCLEOTIDE SEQUENCE [LARGE SCALE GENOMIC DNA]</scope>
    <source>
        <strain evidence="1 2">DOK1-4</strain>
    </source>
</reference>
<dbReference type="Pfam" id="PF13704">
    <property type="entry name" value="Glyco_tranf_2_4"/>
    <property type="match status" value="1"/>
</dbReference>
<keyword evidence="2" id="KW-1185">Reference proteome</keyword>
<dbReference type="STRING" id="299262.BWR18_18480"/>
<evidence type="ECO:0008006" key="3">
    <source>
        <dbReference type="Google" id="ProtNLM"/>
    </source>
</evidence>
<name>A0A1P8MZC6_9RHOB</name>